<name>A0AAD4VG85_PRUDU</name>
<evidence type="ECO:0000313" key="1">
    <source>
        <dbReference type="EMBL" id="KAI5324525.1"/>
    </source>
</evidence>
<dbReference type="AlphaFoldDB" id="A0AAD4VG85"/>
<keyword evidence="2" id="KW-1185">Reference proteome</keyword>
<organism evidence="1 2">
    <name type="scientific">Prunus dulcis</name>
    <name type="common">Almond</name>
    <name type="synonym">Amygdalus dulcis</name>
    <dbReference type="NCBI Taxonomy" id="3755"/>
    <lineage>
        <taxon>Eukaryota</taxon>
        <taxon>Viridiplantae</taxon>
        <taxon>Streptophyta</taxon>
        <taxon>Embryophyta</taxon>
        <taxon>Tracheophyta</taxon>
        <taxon>Spermatophyta</taxon>
        <taxon>Magnoliopsida</taxon>
        <taxon>eudicotyledons</taxon>
        <taxon>Gunneridae</taxon>
        <taxon>Pentapetalae</taxon>
        <taxon>rosids</taxon>
        <taxon>fabids</taxon>
        <taxon>Rosales</taxon>
        <taxon>Rosaceae</taxon>
        <taxon>Amygdaloideae</taxon>
        <taxon>Amygdaleae</taxon>
        <taxon>Prunus</taxon>
    </lineage>
</organism>
<accession>A0AAD4VG85</accession>
<sequence length="69" mass="7348">MVWGPPMGCGCGVVVVVAHTGDIRGLWDPYLLDGPYISVGPTLGEFFCTSVCSLSLLNLFVSSFEACFD</sequence>
<comment type="caution">
    <text evidence="1">The sequence shown here is derived from an EMBL/GenBank/DDBJ whole genome shotgun (WGS) entry which is preliminary data.</text>
</comment>
<proteinExistence type="predicted"/>
<dbReference type="EMBL" id="JAJFAZ020000006">
    <property type="protein sequence ID" value="KAI5324525.1"/>
    <property type="molecule type" value="Genomic_DNA"/>
</dbReference>
<protein>
    <submittedName>
        <fullName evidence="1">Uncharacterized protein</fullName>
    </submittedName>
</protein>
<dbReference type="Proteomes" id="UP001054821">
    <property type="component" value="Chromosome 6"/>
</dbReference>
<gene>
    <name evidence="1" type="ORF">L3X38_033598</name>
</gene>
<reference evidence="1 2" key="1">
    <citation type="journal article" date="2022" name="G3 (Bethesda)">
        <title>Whole-genome sequence and methylome profiling of the almond [Prunus dulcis (Mill.) D.A. Webb] cultivar 'Nonpareil'.</title>
        <authorList>
            <person name="D'Amico-Willman K.M."/>
            <person name="Ouma W.Z."/>
            <person name="Meulia T."/>
            <person name="Sideli G.M."/>
            <person name="Gradziel T.M."/>
            <person name="Fresnedo-Ramirez J."/>
        </authorList>
    </citation>
    <scope>NUCLEOTIDE SEQUENCE [LARGE SCALE GENOMIC DNA]</scope>
    <source>
        <strain evidence="1">Clone GOH B32 T37-40</strain>
    </source>
</reference>
<evidence type="ECO:0000313" key="2">
    <source>
        <dbReference type="Proteomes" id="UP001054821"/>
    </source>
</evidence>